<dbReference type="PANTHER" id="PTHR43884:SF12">
    <property type="entry name" value="ISOVALERYL-COA DEHYDROGENASE, MITOCHONDRIAL-RELATED"/>
    <property type="match status" value="1"/>
</dbReference>
<feature type="domain" description="Acyl-CoA dehydrogenase C-terminal" evidence="4">
    <location>
        <begin position="250"/>
        <end position="378"/>
    </location>
</feature>
<reference evidence="5 6" key="1">
    <citation type="submission" date="2022-07" db="EMBL/GenBank/DDBJ databases">
        <authorList>
            <person name="Li W.-J."/>
            <person name="Deng Q.-Q."/>
        </authorList>
    </citation>
    <scope>NUCLEOTIDE SEQUENCE [LARGE SCALE GENOMIC DNA]</scope>
    <source>
        <strain evidence="5 6">SYSU M60028</strain>
    </source>
</reference>
<evidence type="ECO:0000256" key="1">
    <source>
        <dbReference type="ARBA" id="ARBA00023002"/>
    </source>
</evidence>
<dbReference type="Pfam" id="PF08028">
    <property type="entry name" value="Acyl-CoA_dh_2"/>
    <property type="match status" value="1"/>
</dbReference>
<dbReference type="InterPro" id="IPR046373">
    <property type="entry name" value="Acyl-CoA_Oxase/DH_mid-dom_sf"/>
</dbReference>
<dbReference type="RefSeq" id="WP_254744215.1">
    <property type="nucleotide sequence ID" value="NZ_JANCLU010000016.1"/>
</dbReference>
<dbReference type="SUPFAM" id="SSF56645">
    <property type="entry name" value="Acyl-CoA dehydrogenase NM domain-like"/>
    <property type="match status" value="1"/>
</dbReference>
<keyword evidence="6" id="KW-1185">Reference proteome</keyword>
<sequence length="406" mass="43511">MTVATRAQVATPDPSQAGDEGRRILEAARGLKSLIRGAAEEAERARTLPPAVVAGLRQAGVFRMSYPREWGGPQLSPAEQFEVVEEIAAADGSTGWCAYVGSNGGHFAAYLDPDVARDMFTDLDAPSGGVPSPIGAAELAPGGYVLTGQWPFGSGVRHAEWFLAGALVRQGGQVVLDKSGKPTVIAAFVRTSEMTVLDTWQSTGLRGTGSHDFVIDQMFVPAERTFNFYTTPVRRPEPLYAFPNMFFFNHAAAVLGIARAAIEAFREICLGKKTPWGPLSRQSFALSALSRAEALTGSARCYALRTLEDLHAALSERGSLSLDEAARFRLAITHAHHAAVEAVDLVFNAAGTTAVKAPSVLDRCFRDVHTANQHLVASPMSYSIVGGMLLGETPSDPLYYPPRPQR</sequence>
<dbReference type="Pfam" id="PF02771">
    <property type="entry name" value="Acyl-CoA_dh_N"/>
    <property type="match status" value="1"/>
</dbReference>
<evidence type="ECO:0000256" key="2">
    <source>
        <dbReference type="SAM" id="MobiDB-lite"/>
    </source>
</evidence>
<feature type="region of interest" description="Disordered" evidence="2">
    <location>
        <begin position="1"/>
        <end position="21"/>
    </location>
</feature>
<name>A0ABT1LEQ4_9HYPH</name>
<evidence type="ECO:0000259" key="4">
    <source>
        <dbReference type="Pfam" id="PF08028"/>
    </source>
</evidence>
<feature type="domain" description="Acyl-CoA dehydrogenase/oxidase N-terminal" evidence="3">
    <location>
        <begin position="33"/>
        <end position="103"/>
    </location>
</feature>
<dbReference type="Proteomes" id="UP001205890">
    <property type="component" value="Unassembled WGS sequence"/>
</dbReference>
<dbReference type="EMBL" id="JANCLU010000016">
    <property type="protein sequence ID" value="MCP8939990.1"/>
    <property type="molecule type" value="Genomic_DNA"/>
</dbReference>
<proteinExistence type="predicted"/>
<dbReference type="Gene3D" id="1.20.140.10">
    <property type="entry name" value="Butyryl-CoA Dehydrogenase, subunit A, domain 3"/>
    <property type="match status" value="1"/>
</dbReference>
<dbReference type="Gene3D" id="2.40.110.10">
    <property type="entry name" value="Butyryl-CoA Dehydrogenase, subunit A, domain 2"/>
    <property type="match status" value="1"/>
</dbReference>
<dbReference type="InterPro" id="IPR013107">
    <property type="entry name" value="Acyl-CoA_DH_C"/>
</dbReference>
<comment type="caution">
    <text evidence="5">The sequence shown here is derived from an EMBL/GenBank/DDBJ whole genome shotgun (WGS) entry which is preliminary data.</text>
</comment>
<dbReference type="InterPro" id="IPR036250">
    <property type="entry name" value="AcylCo_DH-like_C"/>
</dbReference>
<gene>
    <name evidence="5" type="ORF">NK718_15800</name>
</gene>
<dbReference type="PANTHER" id="PTHR43884">
    <property type="entry name" value="ACYL-COA DEHYDROGENASE"/>
    <property type="match status" value="1"/>
</dbReference>
<evidence type="ECO:0000313" key="6">
    <source>
        <dbReference type="Proteomes" id="UP001205890"/>
    </source>
</evidence>
<dbReference type="PIRSF" id="PIRSF016578">
    <property type="entry name" value="HsaA"/>
    <property type="match status" value="1"/>
</dbReference>
<evidence type="ECO:0000259" key="3">
    <source>
        <dbReference type="Pfam" id="PF02771"/>
    </source>
</evidence>
<dbReference type="InterPro" id="IPR009100">
    <property type="entry name" value="AcylCoA_DH/oxidase_NM_dom_sf"/>
</dbReference>
<dbReference type="InterPro" id="IPR013786">
    <property type="entry name" value="AcylCoA_DH/ox_N"/>
</dbReference>
<dbReference type="Gene3D" id="1.10.540.10">
    <property type="entry name" value="Acyl-CoA dehydrogenase/oxidase, N-terminal domain"/>
    <property type="match status" value="1"/>
</dbReference>
<dbReference type="InterPro" id="IPR037069">
    <property type="entry name" value="AcylCoA_DH/ox_N_sf"/>
</dbReference>
<accession>A0ABT1LEQ4</accession>
<organism evidence="5 6">
    <name type="scientific">Alsobacter ponti</name>
    <dbReference type="NCBI Taxonomy" id="2962936"/>
    <lineage>
        <taxon>Bacteria</taxon>
        <taxon>Pseudomonadati</taxon>
        <taxon>Pseudomonadota</taxon>
        <taxon>Alphaproteobacteria</taxon>
        <taxon>Hyphomicrobiales</taxon>
        <taxon>Alsobacteraceae</taxon>
        <taxon>Alsobacter</taxon>
    </lineage>
</organism>
<evidence type="ECO:0000313" key="5">
    <source>
        <dbReference type="EMBL" id="MCP8939990.1"/>
    </source>
</evidence>
<keyword evidence="1" id="KW-0560">Oxidoreductase</keyword>
<protein>
    <submittedName>
        <fullName evidence="5">Acyl-CoA dehydrogenase family protein</fullName>
    </submittedName>
</protein>
<dbReference type="SUPFAM" id="SSF47203">
    <property type="entry name" value="Acyl-CoA dehydrogenase C-terminal domain-like"/>
    <property type="match status" value="1"/>
</dbReference>